<reference evidence="1" key="1">
    <citation type="submission" date="2020-04" db="EMBL/GenBank/DDBJ databases">
        <authorList>
            <person name="Alioto T."/>
            <person name="Alioto T."/>
            <person name="Gomez Garrido J."/>
        </authorList>
    </citation>
    <scope>NUCLEOTIDE SEQUENCE</scope>
    <source>
        <strain evidence="1">A484AB</strain>
    </source>
</reference>
<keyword evidence="2" id="KW-1185">Reference proteome</keyword>
<name>A0A7D9IX85_PARCT</name>
<dbReference type="Proteomes" id="UP001152795">
    <property type="component" value="Unassembled WGS sequence"/>
</dbReference>
<comment type="caution">
    <text evidence="1">The sequence shown here is derived from an EMBL/GenBank/DDBJ whole genome shotgun (WGS) entry which is preliminary data.</text>
</comment>
<protein>
    <submittedName>
        <fullName evidence="1">Uncharacterized protein</fullName>
    </submittedName>
</protein>
<gene>
    <name evidence="1" type="ORF">PACLA_8A071937</name>
</gene>
<evidence type="ECO:0000313" key="1">
    <source>
        <dbReference type="EMBL" id="CAB4018316.1"/>
    </source>
</evidence>
<proteinExistence type="predicted"/>
<organism evidence="1 2">
    <name type="scientific">Paramuricea clavata</name>
    <name type="common">Red gorgonian</name>
    <name type="synonym">Violescent sea-whip</name>
    <dbReference type="NCBI Taxonomy" id="317549"/>
    <lineage>
        <taxon>Eukaryota</taxon>
        <taxon>Metazoa</taxon>
        <taxon>Cnidaria</taxon>
        <taxon>Anthozoa</taxon>
        <taxon>Octocorallia</taxon>
        <taxon>Malacalcyonacea</taxon>
        <taxon>Plexauridae</taxon>
        <taxon>Paramuricea</taxon>
    </lineage>
</organism>
<evidence type="ECO:0000313" key="2">
    <source>
        <dbReference type="Proteomes" id="UP001152795"/>
    </source>
</evidence>
<accession>A0A7D9IX85</accession>
<dbReference type="EMBL" id="CACRXK020009953">
    <property type="protein sequence ID" value="CAB4018316.1"/>
    <property type="molecule type" value="Genomic_DNA"/>
</dbReference>
<dbReference type="AlphaFoldDB" id="A0A7D9IX85"/>
<sequence length="116" mass="13193">MRLESYFYVFVIFLTLNVSQNGVDSLNNIGLMVYNLTRLPTNETCDAGDGNCKYSMTLRFLFSEKPDVLLFTLPTLTWVIQPGQSKIINIYEDVAKDTSNPLRVEIYQLWNAASGI</sequence>